<organism evidence="1 3">
    <name type="scientific">Nguyenibacter vanlangensis</name>
    <dbReference type="NCBI Taxonomy" id="1216886"/>
    <lineage>
        <taxon>Bacteria</taxon>
        <taxon>Pseudomonadati</taxon>
        <taxon>Pseudomonadota</taxon>
        <taxon>Alphaproteobacteria</taxon>
        <taxon>Acetobacterales</taxon>
        <taxon>Acetobacteraceae</taxon>
        <taxon>Nguyenibacter</taxon>
    </lineage>
</organism>
<evidence type="ECO:0000313" key="3">
    <source>
        <dbReference type="Proteomes" id="UP000534870"/>
    </source>
</evidence>
<accession>A0A7Y7M3Y0</accession>
<dbReference type="Proteomes" id="UP000534870">
    <property type="component" value="Unassembled WGS sequence"/>
</dbReference>
<evidence type="ECO:0000313" key="4">
    <source>
        <dbReference type="Proteomes" id="UP001449795"/>
    </source>
</evidence>
<dbReference type="Proteomes" id="UP001449795">
    <property type="component" value="Chromosome"/>
</dbReference>
<proteinExistence type="predicted"/>
<dbReference type="PROSITE" id="PS51257">
    <property type="entry name" value="PROKAR_LIPOPROTEIN"/>
    <property type="match status" value="1"/>
</dbReference>
<dbReference type="EMBL" id="CP152276">
    <property type="protein sequence ID" value="XAE41468.1"/>
    <property type="molecule type" value="Genomic_DNA"/>
</dbReference>
<reference evidence="2 4" key="2">
    <citation type="submission" date="2024-04" db="EMBL/GenBank/DDBJ databases">
        <title>Complete genome sequence of Nguyenibacter vanlangesis HBCM-1154, a strain capable of nitrogen fixation, IAA production, and phosphorus solubilization isolated from sugarcane soil.</title>
        <authorList>
            <person name="MY HANH P."/>
        </authorList>
    </citation>
    <scope>NUCLEOTIDE SEQUENCE [LARGE SCALE GENOMIC DNA]</scope>
    <source>
        <strain evidence="2 4">HBCM 1154</strain>
    </source>
</reference>
<evidence type="ECO:0000313" key="1">
    <source>
        <dbReference type="EMBL" id="NVN10165.1"/>
    </source>
</evidence>
<evidence type="ECO:0008006" key="5">
    <source>
        <dbReference type="Google" id="ProtNLM"/>
    </source>
</evidence>
<gene>
    <name evidence="2" type="ORF">AAC691_14315</name>
    <name evidence="1" type="ORF">HUK84_03210</name>
</gene>
<name>A0A7Y7M3Y0_9PROT</name>
<keyword evidence="4" id="KW-1185">Reference proteome</keyword>
<dbReference type="AlphaFoldDB" id="A0A7Y7M3Y0"/>
<protein>
    <recommendedName>
        <fullName evidence="5">DUF4136 domain-containing protein</fullName>
    </recommendedName>
</protein>
<dbReference type="RefSeq" id="WP_176638947.1">
    <property type="nucleotide sequence ID" value="NZ_CP152276.1"/>
</dbReference>
<sequence length="126" mass="14110">MTYARFLPLAALLAFTACEVPSPEQRALLNAMLDRPAVDVVRQFGVPTRVYQADGHTFLAYISYDTNYYYTGGGWGWYGRWGGPGWGPGWGWGGPWWDGAYVSTCQTTFELFNDKVTAWTMRGDGC</sequence>
<dbReference type="EMBL" id="JABXXP010000020">
    <property type="protein sequence ID" value="NVN10165.1"/>
    <property type="molecule type" value="Genomic_DNA"/>
</dbReference>
<evidence type="ECO:0000313" key="2">
    <source>
        <dbReference type="EMBL" id="XAE41468.1"/>
    </source>
</evidence>
<reference evidence="1 3" key="1">
    <citation type="submission" date="2020-06" db="EMBL/GenBank/DDBJ databases">
        <title>Description of novel acetic acid bacteria.</title>
        <authorList>
            <person name="Sombolestani A."/>
        </authorList>
    </citation>
    <scope>NUCLEOTIDE SEQUENCE [LARGE SCALE GENOMIC DNA]</scope>
    <source>
        <strain evidence="1 3">LMG 31431</strain>
    </source>
</reference>